<keyword evidence="2" id="KW-1185">Reference proteome</keyword>
<evidence type="ECO:0000313" key="1">
    <source>
        <dbReference type="EMBL" id="SDM40579.1"/>
    </source>
</evidence>
<dbReference type="Pfam" id="PF10122">
    <property type="entry name" value="Zn_ribbon_Com"/>
    <property type="match status" value="1"/>
</dbReference>
<protein>
    <submittedName>
        <fullName evidence="1">Mu-like prophage protein Com</fullName>
    </submittedName>
</protein>
<reference evidence="1 2" key="1">
    <citation type="submission" date="2016-10" db="EMBL/GenBank/DDBJ databases">
        <authorList>
            <person name="de Groot N.N."/>
        </authorList>
    </citation>
    <scope>NUCLEOTIDE SEQUENCE [LARGE SCALE GENOMIC DNA]</scope>
    <source>
        <strain evidence="1 2">DSM 1736</strain>
    </source>
</reference>
<dbReference type="STRING" id="146817.SAMN04488502_104160"/>
<dbReference type="AlphaFoldDB" id="A0A1G9SYQ9"/>
<organism evidence="1 2">
    <name type="scientific">Dendrosporobacter quercicolus</name>
    <dbReference type="NCBI Taxonomy" id="146817"/>
    <lineage>
        <taxon>Bacteria</taxon>
        <taxon>Bacillati</taxon>
        <taxon>Bacillota</taxon>
        <taxon>Negativicutes</taxon>
        <taxon>Selenomonadales</taxon>
        <taxon>Sporomusaceae</taxon>
        <taxon>Dendrosporobacter</taxon>
    </lineage>
</organism>
<accession>A0A1G9SYQ9</accession>
<dbReference type="Proteomes" id="UP000214880">
    <property type="component" value="Unassembled WGS sequence"/>
</dbReference>
<evidence type="ECO:0000313" key="2">
    <source>
        <dbReference type="Proteomes" id="UP000214880"/>
    </source>
</evidence>
<dbReference type="OrthoDB" id="2066462at2"/>
<dbReference type="InterPro" id="IPR019294">
    <property type="entry name" value="Translation_reg_Com"/>
</dbReference>
<name>A0A1G9SYQ9_9FIRM</name>
<proteinExistence type="predicted"/>
<dbReference type="EMBL" id="FNHB01000004">
    <property type="protein sequence ID" value="SDM40579.1"/>
    <property type="molecule type" value="Genomic_DNA"/>
</dbReference>
<gene>
    <name evidence="1" type="ORF">SAMN04488502_104160</name>
</gene>
<sequence>METQYKKIVFLKSKLSEVRCRRCGRLLFCGIVEEVEIKCPRCKTVQMVGGRKQRRKNKCRETRGSEV</sequence>